<dbReference type="Proteomes" id="UP001054945">
    <property type="component" value="Unassembled WGS sequence"/>
</dbReference>
<name>A0AAV4XQP4_CAEEX</name>
<sequence length="157" mass="17747">MWNKGQIKGVWEKKKEKKKFGKKKANLLRRAEGPLLRVFQLPEDDRQGIKMMLSHPVLLGFVWSLLIHSMNGQPQISNQETNKVYAYSYHFQHNGTTNSKDILRTVLGADPDFEIDPPSGQSIIKTFSSPNIRGFFTKGVLPAGPLTHNLIMGSIQT</sequence>
<accession>A0AAV4XQP4</accession>
<evidence type="ECO:0000313" key="2">
    <source>
        <dbReference type="Proteomes" id="UP001054945"/>
    </source>
</evidence>
<organism evidence="1 2">
    <name type="scientific">Caerostris extrusa</name>
    <name type="common">Bark spider</name>
    <name type="synonym">Caerostris bankana</name>
    <dbReference type="NCBI Taxonomy" id="172846"/>
    <lineage>
        <taxon>Eukaryota</taxon>
        <taxon>Metazoa</taxon>
        <taxon>Ecdysozoa</taxon>
        <taxon>Arthropoda</taxon>
        <taxon>Chelicerata</taxon>
        <taxon>Arachnida</taxon>
        <taxon>Araneae</taxon>
        <taxon>Araneomorphae</taxon>
        <taxon>Entelegynae</taxon>
        <taxon>Araneoidea</taxon>
        <taxon>Araneidae</taxon>
        <taxon>Caerostris</taxon>
    </lineage>
</organism>
<comment type="caution">
    <text evidence="1">The sequence shown here is derived from an EMBL/GenBank/DDBJ whole genome shotgun (WGS) entry which is preliminary data.</text>
</comment>
<proteinExistence type="predicted"/>
<dbReference type="EMBL" id="BPLR01000788">
    <property type="protein sequence ID" value="GIY97507.1"/>
    <property type="molecule type" value="Genomic_DNA"/>
</dbReference>
<evidence type="ECO:0000313" key="1">
    <source>
        <dbReference type="EMBL" id="GIY97507.1"/>
    </source>
</evidence>
<evidence type="ECO:0008006" key="3">
    <source>
        <dbReference type="Google" id="ProtNLM"/>
    </source>
</evidence>
<protein>
    <recommendedName>
        <fullName evidence="3">Dirigent protein</fullName>
    </recommendedName>
</protein>
<gene>
    <name evidence="1" type="primary">AVEN_31526_1</name>
    <name evidence="1" type="ORF">CEXT_497691</name>
</gene>
<reference evidence="1 2" key="1">
    <citation type="submission" date="2021-06" db="EMBL/GenBank/DDBJ databases">
        <title>Caerostris extrusa draft genome.</title>
        <authorList>
            <person name="Kono N."/>
            <person name="Arakawa K."/>
        </authorList>
    </citation>
    <scope>NUCLEOTIDE SEQUENCE [LARGE SCALE GENOMIC DNA]</scope>
</reference>
<dbReference type="AlphaFoldDB" id="A0AAV4XQP4"/>
<keyword evidence="2" id="KW-1185">Reference proteome</keyword>